<dbReference type="PANTHER" id="PTHR15435:SF2">
    <property type="entry name" value="KICSTOR COMPLEX PROTEIN KAPTIN"/>
    <property type="match status" value="1"/>
</dbReference>
<evidence type="ECO:0008006" key="3">
    <source>
        <dbReference type="Google" id="ProtNLM"/>
    </source>
</evidence>
<protein>
    <recommendedName>
        <fullName evidence="3">KICSTOR complex protein kaptin-like</fullName>
    </recommendedName>
</protein>
<proteinExistence type="predicted"/>
<sequence length="404" mass="46092">MDHLNYSHYFSLPSQGNVYTMANLELADGSNKLLVASLKREIFCFEYLDGPDGQLIPTSREVSFTYIPTGAEIISLDAYNKSSEKNEFVVGITIIKNSSEQDSVETYLNIYSGWEASEDFNIENIAQNCQNVELNFTPYILKHTDLMIWDDENIISREKVFLLSGSDHVIHVFLEGPDHLFKEIDAKEYFPEFTKHPSPVVWVDVMHINNESQRLVAIGCECGYVRVTRVCGKTKKILFNFSCRLDNYISHVRLYKTDEGAVNMIVINSVLWPLVFSDIITFGLSNYYTLPRHTSTTVVSCCELADIDLDGNMEILVGNSSNEVVLYKYHADKKWWLEEVKEVSSPIFAVKYVDLTGDGVREMIVYSMKGVHVFQLDPDFVQNAIEEKMKKLTEADLKTIKGII</sequence>
<dbReference type="AlphaFoldDB" id="A0ABD2P4I0"/>
<dbReference type="Proteomes" id="UP001516400">
    <property type="component" value="Unassembled WGS sequence"/>
</dbReference>
<name>A0ABD2P4I0_9CUCU</name>
<dbReference type="SUPFAM" id="SSF50978">
    <property type="entry name" value="WD40 repeat-like"/>
    <property type="match status" value="1"/>
</dbReference>
<reference evidence="1 2" key="1">
    <citation type="journal article" date="2021" name="BMC Biol.">
        <title>Horizontally acquired antibacterial genes associated with adaptive radiation of ladybird beetles.</title>
        <authorList>
            <person name="Li H.S."/>
            <person name="Tang X.F."/>
            <person name="Huang Y.H."/>
            <person name="Xu Z.Y."/>
            <person name="Chen M.L."/>
            <person name="Du X.Y."/>
            <person name="Qiu B.Y."/>
            <person name="Chen P.T."/>
            <person name="Zhang W."/>
            <person name="Slipinski A."/>
            <person name="Escalona H.E."/>
            <person name="Waterhouse R.M."/>
            <person name="Zwick A."/>
            <person name="Pang H."/>
        </authorList>
    </citation>
    <scope>NUCLEOTIDE SEQUENCE [LARGE SCALE GENOMIC DNA]</scope>
    <source>
        <strain evidence="1">SYSU2018</strain>
    </source>
</reference>
<dbReference type="SUPFAM" id="SSF69318">
    <property type="entry name" value="Integrin alpha N-terminal domain"/>
    <property type="match status" value="1"/>
</dbReference>
<organism evidence="1 2">
    <name type="scientific">Cryptolaemus montrouzieri</name>
    <dbReference type="NCBI Taxonomy" id="559131"/>
    <lineage>
        <taxon>Eukaryota</taxon>
        <taxon>Metazoa</taxon>
        <taxon>Ecdysozoa</taxon>
        <taxon>Arthropoda</taxon>
        <taxon>Hexapoda</taxon>
        <taxon>Insecta</taxon>
        <taxon>Pterygota</taxon>
        <taxon>Neoptera</taxon>
        <taxon>Endopterygota</taxon>
        <taxon>Coleoptera</taxon>
        <taxon>Polyphaga</taxon>
        <taxon>Cucujiformia</taxon>
        <taxon>Coccinelloidea</taxon>
        <taxon>Coccinellidae</taxon>
        <taxon>Scymninae</taxon>
        <taxon>Scymnini</taxon>
        <taxon>Cryptolaemus</taxon>
    </lineage>
</organism>
<dbReference type="InterPro" id="IPR036322">
    <property type="entry name" value="WD40_repeat_dom_sf"/>
</dbReference>
<gene>
    <name evidence="1" type="ORF">HHI36_000032</name>
</gene>
<accession>A0ABD2P4I0</accession>
<dbReference type="InterPro" id="IPR028994">
    <property type="entry name" value="Integrin_alpha_N"/>
</dbReference>
<dbReference type="InterPro" id="IPR029982">
    <property type="entry name" value="Kptn"/>
</dbReference>
<evidence type="ECO:0000313" key="1">
    <source>
        <dbReference type="EMBL" id="KAL3285500.1"/>
    </source>
</evidence>
<dbReference type="EMBL" id="JABFTP020000185">
    <property type="protein sequence ID" value="KAL3285500.1"/>
    <property type="molecule type" value="Genomic_DNA"/>
</dbReference>
<keyword evidence="2" id="KW-1185">Reference proteome</keyword>
<evidence type="ECO:0000313" key="2">
    <source>
        <dbReference type="Proteomes" id="UP001516400"/>
    </source>
</evidence>
<comment type="caution">
    <text evidence="1">The sequence shown here is derived from an EMBL/GenBank/DDBJ whole genome shotgun (WGS) entry which is preliminary data.</text>
</comment>
<dbReference type="PANTHER" id="PTHR15435">
    <property type="entry name" value="KICSTOR COMPLEX PROTEIN KAPTIN"/>
    <property type="match status" value="1"/>
</dbReference>